<evidence type="ECO:0000256" key="3">
    <source>
        <dbReference type="ARBA" id="ARBA00022679"/>
    </source>
</evidence>
<comment type="function">
    <text evidence="4">Exhibits S-adenosyl-L-methionine-dependent methyltransferase activity.</text>
</comment>
<proteinExistence type="inferred from homology"/>
<keyword evidence="7" id="KW-1185">Reference proteome</keyword>
<dbReference type="EC" id="2.1.1.-" evidence="4"/>
<dbReference type="GO" id="GO:0008168">
    <property type="term" value="F:methyltransferase activity"/>
    <property type="evidence" value="ECO:0007669"/>
    <property type="project" value="UniProtKB-UniRule"/>
</dbReference>
<dbReference type="KEGG" id="cfm:BJL90_12055"/>
<evidence type="ECO:0000313" key="6">
    <source>
        <dbReference type="EMBL" id="ARE86940.1"/>
    </source>
</evidence>
<keyword evidence="2 4" id="KW-0489">Methyltransferase</keyword>
<comment type="similarity">
    <text evidence="1 4">Belongs to the UPF0677 family.</text>
</comment>
<dbReference type="InterPro" id="IPR007213">
    <property type="entry name" value="Ppm1/Ppm2/Tcmp"/>
</dbReference>
<dbReference type="EMBL" id="CP020559">
    <property type="protein sequence ID" value="ARE86940.1"/>
    <property type="molecule type" value="Genomic_DNA"/>
</dbReference>
<reference evidence="5 7" key="1">
    <citation type="submission" date="2016-10" db="EMBL/GenBank/DDBJ databases">
        <title>Complete Genome Sequence of Acetogen Clostridium formicoaceticum ATCC 27076.</title>
        <authorList>
            <person name="Bao T."/>
            <person name="Cheng C."/>
            <person name="Zhao J."/>
            <person name="Yang S.-T."/>
            <person name="Wang J."/>
            <person name="Wang M."/>
        </authorList>
    </citation>
    <scope>NUCLEOTIDE SEQUENCE [LARGE SCALE GENOMIC DNA]</scope>
    <source>
        <strain evidence="5 7">ATCC 27076</strain>
    </source>
</reference>
<name>A0AAC9WGQ8_9CLOT</name>
<evidence type="ECO:0000313" key="5">
    <source>
        <dbReference type="EMBL" id="AOY76528.1"/>
    </source>
</evidence>
<evidence type="ECO:0000256" key="2">
    <source>
        <dbReference type="ARBA" id="ARBA00022603"/>
    </source>
</evidence>
<keyword evidence="3" id="KW-0808">Transferase</keyword>
<sequence length="306" mass="34869">MEKNKVSRTALLMAYCRGYHAVHDDSKIFDDFLAYRLLPEEDRVSFHQEFTLTSQQIKSIDPASAALCYDEAAALAWNMRSLAPLPLAVSRARYSEDSLKKAESIQQYVILGAGLDTFAFRHPEMVEKLQVFEVDHISTQSFKHRRLAEMNWKIPANLHFVPIDFTQESLTAVLMSSSYNPQLPSFFSWMGVTYYLTRDEVLAILLSIANIAPPGSMIIFDYMDTDAFDPERASNRVQAAIEYTRQQGEPMKTGFDPSTFAADLAPLGLRLYENLSPADIEELYFHKTMNGYHAYEHMNFACVIVE</sequence>
<reference evidence="6 8" key="2">
    <citation type="submission" date="2017-03" db="EMBL/GenBank/DDBJ databases">
        <title>Complete sequence of Clostridium formicaceticum DSM 92.</title>
        <authorList>
            <person name="Poehlein A."/>
            <person name="Karl M."/>
            <person name="Bengelsdorf F.R."/>
            <person name="Duerre P."/>
            <person name="Daniel R."/>
        </authorList>
    </citation>
    <scope>NUCLEOTIDE SEQUENCE [LARGE SCALE GENOMIC DNA]</scope>
    <source>
        <strain evidence="6 8">DSM 92</strain>
    </source>
</reference>
<dbReference type="Gene3D" id="3.40.50.150">
    <property type="entry name" value="Vaccinia Virus protein VP39"/>
    <property type="match status" value="1"/>
</dbReference>
<dbReference type="PANTHER" id="PTHR43619:SF2">
    <property type="entry name" value="S-ADENOSYL-L-METHIONINE-DEPENDENT METHYLTRANSFERASES SUPERFAMILY PROTEIN"/>
    <property type="match status" value="1"/>
</dbReference>
<protein>
    <recommendedName>
        <fullName evidence="4">S-adenosyl-L-methionine-dependent methyltransferase</fullName>
        <ecNumber evidence="4">2.1.1.-</ecNumber>
    </recommendedName>
</protein>
<dbReference type="EMBL" id="CP017603">
    <property type="protein sequence ID" value="AOY76528.1"/>
    <property type="molecule type" value="Genomic_DNA"/>
</dbReference>
<dbReference type="InterPro" id="IPR011610">
    <property type="entry name" value="SAM_mthyl_Trfase_ML2640-like"/>
</dbReference>
<dbReference type="Pfam" id="PF04072">
    <property type="entry name" value="LCM"/>
    <property type="match status" value="1"/>
</dbReference>
<evidence type="ECO:0000313" key="7">
    <source>
        <dbReference type="Proteomes" id="UP000177894"/>
    </source>
</evidence>
<accession>A0AAC9WGQ8</accession>
<evidence type="ECO:0000256" key="4">
    <source>
        <dbReference type="RuleBase" id="RU362030"/>
    </source>
</evidence>
<keyword evidence="4" id="KW-0949">S-adenosyl-L-methionine</keyword>
<evidence type="ECO:0000313" key="8">
    <source>
        <dbReference type="Proteomes" id="UP000192478"/>
    </source>
</evidence>
<evidence type="ECO:0000256" key="1">
    <source>
        <dbReference type="ARBA" id="ARBA00008138"/>
    </source>
</evidence>
<dbReference type="AlphaFoldDB" id="A0AAC9WGQ8"/>
<organism evidence="6 8">
    <name type="scientific">Clostridium formicaceticum</name>
    <dbReference type="NCBI Taxonomy" id="1497"/>
    <lineage>
        <taxon>Bacteria</taxon>
        <taxon>Bacillati</taxon>
        <taxon>Bacillota</taxon>
        <taxon>Clostridia</taxon>
        <taxon>Eubacteriales</taxon>
        <taxon>Clostridiaceae</taxon>
        <taxon>Clostridium</taxon>
    </lineage>
</organism>
<dbReference type="NCBIfam" id="TIGR00027">
    <property type="entry name" value="mthyl_TIGR00027"/>
    <property type="match status" value="1"/>
</dbReference>
<dbReference type="GO" id="GO:0032259">
    <property type="term" value="P:methylation"/>
    <property type="evidence" value="ECO:0007669"/>
    <property type="project" value="UniProtKB-KW"/>
</dbReference>
<dbReference type="RefSeq" id="WP_070968236.1">
    <property type="nucleotide sequence ID" value="NZ_CP017603.1"/>
</dbReference>
<dbReference type="Proteomes" id="UP000177894">
    <property type="component" value="Chromosome"/>
</dbReference>
<dbReference type="InterPro" id="IPR029063">
    <property type="entry name" value="SAM-dependent_MTases_sf"/>
</dbReference>
<gene>
    <name evidence="5" type="ORF">BJL90_12055</name>
    <name evidence="6" type="ORF">CLFO_13240</name>
</gene>
<dbReference type="SUPFAM" id="SSF53335">
    <property type="entry name" value="S-adenosyl-L-methionine-dependent methyltransferases"/>
    <property type="match status" value="1"/>
</dbReference>
<dbReference type="Proteomes" id="UP000192478">
    <property type="component" value="Chromosome"/>
</dbReference>
<dbReference type="PANTHER" id="PTHR43619">
    <property type="entry name" value="S-ADENOSYL-L-METHIONINE-DEPENDENT METHYLTRANSFERASE YKTD-RELATED"/>
    <property type="match status" value="1"/>
</dbReference>